<reference evidence="1" key="1">
    <citation type="submission" date="2020-08" db="EMBL/GenBank/DDBJ databases">
        <title>Multicomponent nature underlies the extraordinary mechanical properties of spider dragline silk.</title>
        <authorList>
            <person name="Kono N."/>
            <person name="Nakamura H."/>
            <person name="Mori M."/>
            <person name="Yoshida Y."/>
            <person name="Ohtoshi R."/>
            <person name="Malay A.D."/>
            <person name="Moran D.A.P."/>
            <person name="Tomita M."/>
            <person name="Numata K."/>
            <person name="Arakawa K."/>
        </authorList>
    </citation>
    <scope>NUCLEOTIDE SEQUENCE</scope>
</reference>
<dbReference type="EMBL" id="BMAW01131525">
    <property type="protein sequence ID" value="GFU39836.1"/>
    <property type="molecule type" value="Genomic_DNA"/>
</dbReference>
<sequence>MGFPSLQSSPQATAARLHVKSVKAQCPHGVRPWGGVAHADRSWGSGAEDGGLRPRCVEGCDARGGRKLGEGSNP</sequence>
<proteinExistence type="predicted"/>
<protein>
    <submittedName>
        <fullName evidence="1">Uncharacterized protein</fullName>
    </submittedName>
</protein>
<dbReference type="Proteomes" id="UP000887013">
    <property type="component" value="Unassembled WGS sequence"/>
</dbReference>
<evidence type="ECO:0000313" key="1">
    <source>
        <dbReference type="EMBL" id="GFU39836.1"/>
    </source>
</evidence>
<comment type="caution">
    <text evidence="1">The sequence shown here is derived from an EMBL/GenBank/DDBJ whole genome shotgun (WGS) entry which is preliminary data.</text>
</comment>
<organism evidence="1 2">
    <name type="scientific">Nephila pilipes</name>
    <name type="common">Giant wood spider</name>
    <name type="synonym">Nephila maculata</name>
    <dbReference type="NCBI Taxonomy" id="299642"/>
    <lineage>
        <taxon>Eukaryota</taxon>
        <taxon>Metazoa</taxon>
        <taxon>Ecdysozoa</taxon>
        <taxon>Arthropoda</taxon>
        <taxon>Chelicerata</taxon>
        <taxon>Arachnida</taxon>
        <taxon>Araneae</taxon>
        <taxon>Araneomorphae</taxon>
        <taxon>Entelegynae</taxon>
        <taxon>Araneoidea</taxon>
        <taxon>Nephilidae</taxon>
        <taxon>Nephila</taxon>
    </lineage>
</organism>
<dbReference type="AlphaFoldDB" id="A0A8X6UT06"/>
<gene>
    <name evidence="1" type="ORF">NPIL_24641</name>
</gene>
<accession>A0A8X6UT06</accession>
<name>A0A8X6UT06_NEPPI</name>
<evidence type="ECO:0000313" key="2">
    <source>
        <dbReference type="Proteomes" id="UP000887013"/>
    </source>
</evidence>
<keyword evidence="2" id="KW-1185">Reference proteome</keyword>